<accession>A0ABR3FNS7</accession>
<feature type="signal peptide" evidence="1">
    <location>
        <begin position="1"/>
        <end position="19"/>
    </location>
</feature>
<sequence>MPLGYILWTLAFWSSRGRAFDIWVAPTVTIGNEVVASWKHEKHLSLVDELYLVHKGSSTHTQVILHSEDLGKSSGTVHVTVSEPGTYNLEGVGSSKTSGETTFVAVLNKKGAPLRLRTFLFSKSLMINPNTDMLQEFNLNLSIPNI</sequence>
<protein>
    <submittedName>
        <fullName evidence="2">Uncharacterized protein</fullName>
    </submittedName>
</protein>
<gene>
    <name evidence="2" type="ORF">V5O48_004900</name>
</gene>
<keyword evidence="1" id="KW-0732">Signal</keyword>
<dbReference type="EMBL" id="JBAHYK010000179">
    <property type="protein sequence ID" value="KAL0577086.1"/>
    <property type="molecule type" value="Genomic_DNA"/>
</dbReference>
<feature type="chain" id="PRO_5046853720" evidence="1">
    <location>
        <begin position="20"/>
        <end position="146"/>
    </location>
</feature>
<evidence type="ECO:0000313" key="3">
    <source>
        <dbReference type="Proteomes" id="UP001465976"/>
    </source>
</evidence>
<evidence type="ECO:0000256" key="1">
    <source>
        <dbReference type="SAM" id="SignalP"/>
    </source>
</evidence>
<organism evidence="2 3">
    <name type="scientific">Marasmius crinis-equi</name>
    <dbReference type="NCBI Taxonomy" id="585013"/>
    <lineage>
        <taxon>Eukaryota</taxon>
        <taxon>Fungi</taxon>
        <taxon>Dikarya</taxon>
        <taxon>Basidiomycota</taxon>
        <taxon>Agaricomycotina</taxon>
        <taxon>Agaricomycetes</taxon>
        <taxon>Agaricomycetidae</taxon>
        <taxon>Agaricales</taxon>
        <taxon>Marasmiineae</taxon>
        <taxon>Marasmiaceae</taxon>
        <taxon>Marasmius</taxon>
    </lineage>
</organism>
<keyword evidence="3" id="KW-1185">Reference proteome</keyword>
<evidence type="ECO:0000313" key="2">
    <source>
        <dbReference type="EMBL" id="KAL0577086.1"/>
    </source>
</evidence>
<reference evidence="2 3" key="1">
    <citation type="submission" date="2024-02" db="EMBL/GenBank/DDBJ databases">
        <title>A draft genome for the cacao thread blight pathogen Marasmius crinis-equi.</title>
        <authorList>
            <person name="Cohen S.P."/>
            <person name="Baruah I.K."/>
            <person name="Amoako-Attah I."/>
            <person name="Bukari Y."/>
            <person name="Meinhardt L.W."/>
            <person name="Bailey B.A."/>
        </authorList>
    </citation>
    <scope>NUCLEOTIDE SEQUENCE [LARGE SCALE GENOMIC DNA]</scope>
    <source>
        <strain evidence="2 3">GH-76</strain>
    </source>
</reference>
<proteinExistence type="predicted"/>
<comment type="caution">
    <text evidence="2">The sequence shown here is derived from an EMBL/GenBank/DDBJ whole genome shotgun (WGS) entry which is preliminary data.</text>
</comment>
<dbReference type="Proteomes" id="UP001465976">
    <property type="component" value="Unassembled WGS sequence"/>
</dbReference>
<name>A0ABR3FNS7_9AGAR</name>